<proteinExistence type="predicted"/>
<accession>A0ABR0TCR3</accession>
<comment type="caution">
    <text evidence="1">The sequence shown here is derived from an EMBL/GenBank/DDBJ whole genome shotgun (WGS) entry which is preliminary data.</text>
</comment>
<dbReference type="EMBL" id="JASGXD010000013">
    <property type="protein sequence ID" value="KAK6001927.1"/>
    <property type="molecule type" value="Genomic_DNA"/>
</dbReference>
<sequence length="124" mass="13811">MSTTTTTTISPTIAQLNNPTLSLLSDRISSTQTLLSLHEKTRKTHKTAFKRHIKNALASLDNSTGSSGDAKDALMQMDMGIELQKRICDETEEMARYARELVELLEMRQNVIRGIVKEEGQMGS</sequence>
<gene>
    <name evidence="1" type="ORF">QM012_002417</name>
</gene>
<protein>
    <submittedName>
        <fullName evidence="1">Uncharacterized protein</fullName>
    </submittedName>
</protein>
<organism evidence="1 2">
    <name type="scientific">Aureobasidium pullulans</name>
    <name type="common">Black yeast</name>
    <name type="synonym">Pullularia pullulans</name>
    <dbReference type="NCBI Taxonomy" id="5580"/>
    <lineage>
        <taxon>Eukaryota</taxon>
        <taxon>Fungi</taxon>
        <taxon>Dikarya</taxon>
        <taxon>Ascomycota</taxon>
        <taxon>Pezizomycotina</taxon>
        <taxon>Dothideomycetes</taxon>
        <taxon>Dothideomycetidae</taxon>
        <taxon>Dothideales</taxon>
        <taxon>Saccotheciaceae</taxon>
        <taxon>Aureobasidium</taxon>
    </lineage>
</organism>
<reference evidence="1 2" key="1">
    <citation type="submission" date="2023-11" db="EMBL/GenBank/DDBJ databases">
        <title>Draft genome sequence and annotation of the polyextremotolerant black yeast-like fungus Aureobasidium pullulans NRRL 62042.</title>
        <authorList>
            <person name="Dielentheis-Frenken M.R.E."/>
            <person name="Wibberg D."/>
            <person name="Blank L.M."/>
            <person name="Tiso T."/>
        </authorList>
    </citation>
    <scope>NUCLEOTIDE SEQUENCE [LARGE SCALE GENOMIC DNA]</scope>
    <source>
        <strain evidence="1 2">NRRL 62042</strain>
    </source>
</reference>
<name>A0ABR0TCR3_AURPU</name>
<dbReference type="Proteomes" id="UP001341245">
    <property type="component" value="Unassembled WGS sequence"/>
</dbReference>
<keyword evidence="2" id="KW-1185">Reference proteome</keyword>
<evidence type="ECO:0000313" key="2">
    <source>
        <dbReference type="Proteomes" id="UP001341245"/>
    </source>
</evidence>
<evidence type="ECO:0000313" key="1">
    <source>
        <dbReference type="EMBL" id="KAK6001927.1"/>
    </source>
</evidence>